<protein>
    <recommendedName>
        <fullName evidence="2">Abortive infection protein-like C-terminal domain-containing protein</fullName>
    </recommendedName>
</protein>
<proteinExistence type="predicted"/>
<evidence type="ECO:0000313" key="1">
    <source>
        <dbReference type="EMBL" id="XAY05826.1"/>
    </source>
</evidence>
<dbReference type="AlphaFoldDB" id="A0AAU7AW55"/>
<evidence type="ECO:0008006" key="2">
    <source>
        <dbReference type="Google" id="ProtNLM"/>
    </source>
</evidence>
<dbReference type="KEGG" id="parq:DSM112329_02686"/>
<name>A0AAU7AW55_9ACTN</name>
<reference evidence="1" key="1">
    <citation type="submission" date="2022-12" db="EMBL/GenBank/DDBJ databases">
        <title>Paraconexibacter alkalitolerans sp. nov. and Baekduia alba sp. nov., isolated from soil and emended description of the genera Paraconexibacter (Chun et al., 2020) and Baekduia (An et al., 2020).</title>
        <authorList>
            <person name="Vieira S."/>
            <person name="Huber K.J."/>
            <person name="Geppert A."/>
            <person name="Wolf J."/>
            <person name="Neumann-Schaal M."/>
            <person name="Muesken M."/>
            <person name="Overmann J."/>
        </authorList>
    </citation>
    <scope>NUCLEOTIDE SEQUENCE</scope>
    <source>
        <strain evidence="1">AEG42_29</strain>
    </source>
</reference>
<dbReference type="RefSeq" id="WP_354702329.1">
    <property type="nucleotide sequence ID" value="NZ_CP114014.1"/>
</dbReference>
<organism evidence="1">
    <name type="scientific">Paraconexibacter sp. AEG42_29</name>
    <dbReference type="NCBI Taxonomy" id="2997339"/>
    <lineage>
        <taxon>Bacteria</taxon>
        <taxon>Bacillati</taxon>
        <taxon>Actinomycetota</taxon>
        <taxon>Thermoleophilia</taxon>
        <taxon>Solirubrobacterales</taxon>
        <taxon>Paraconexibacteraceae</taxon>
        <taxon>Paraconexibacter</taxon>
    </lineage>
</organism>
<sequence length="181" mass="19683">MSDALWDLLDGMLASADERLAPEGLDMSRHYLLVARRFAETEVALSKLDAEPSPFENQDTRLRVSAATFAVVEAALAYWGLAVRLRARFTGQHARLAGEPLKQGLRHIARNVDDTADGSELLGNAARALAFVSGVVEAAEHAQHARSFGLTYDEAIQRFVAIGVISLLRVAAAVQEDSELR</sequence>
<gene>
    <name evidence="1" type="ORF">DSM112329_02686</name>
</gene>
<dbReference type="EMBL" id="CP114014">
    <property type="protein sequence ID" value="XAY05826.1"/>
    <property type="molecule type" value="Genomic_DNA"/>
</dbReference>
<accession>A0AAU7AW55</accession>